<dbReference type="InterPro" id="IPR011089">
    <property type="entry name" value="GmrSD_C"/>
</dbReference>
<organism evidence="3 4">
    <name type="scientific">Sphingomonas aerolata</name>
    <dbReference type="NCBI Taxonomy" id="185951"/>
    <lineage>
        <taxon>Bacteria</taxon>
        <taxon>Pseudomonadati</taxon>
        <taxon>Pseudomonadota</taxon>
        <taxon>Alphaproteobacteria</taxon>
        <taxon>Sphingomonadales</taxon>
        <taxon>Sphingomonadaceae</taxon>
        <taxon>Sphingomonas</taxon>
    </lineage>
</organism>
<dbReference type="Pfam" id="PF03235">
    <property type="entry name" value="GmrSD_N"/>
    <property type="match status" value="1"/>
</dbReference>
<evidence type="ECO:0000313" key="4">
    <source>
        <dbReference type="Proteomes" id="UP000240996"/>
    </source>
</evidence>
<comment type="caution">
    <text evidence="3">The sequence shown here is derived from an EMBL/GenBank/DDBJ whole genome shotgun (WGS) entry which is preliminary data.</text>
</comment>
<sequence length="590" mass="68460">MYYQSMTIAEARRRVNHSLYLPAIQRPYVWKPEQIVGLFDSLMQGYPISSFLFWAVEPQNRRQWPIYRFEEAYRQGEPWSQKVEPDGRDVIFVLDGQQRLTSLLIGLAGSYTLLEKSGRRNKSAIFRAHYLYLDLFKDPEEIGDDDELIANRYRFKFFCVRPRNDHKQFWVKIGDILDINDGERLHAYRDTLFADVGERVVAEQLKIAERNINRLHELVWIDEPISYYTERVQDIDRVLAIFIRANEGGMKLSKADLLMSVVTTTWGKSYVRDEIYGLVERLSKGMGAAFNFDKDLVMRACLVISDLPNVYNVANFTAHNMQIIRENWNLIRSSLESTVELVAWFGLDGSQLTSINTLIPIAYYISRIDGYRLDGTSAFDAVNRERIRRWLFSSLFNGAFGGHSDGAIATCRDTIREEMRSSRDFPLAKLAQDMRTRRGHHLSFDEEGTRKLLDTSYGKKHTAIALGMLYDGRRSPSSRYHVDHIFPLAAFSERALRERGVGGPLIESMRRSINSLGNLQLLIERENLGKSDGELASWLHTRDATYFEQHLIPNDPELWEFDRFLDFIDAREQLIRNALKRFLDVTDKTA</sequence>
<accession>A0A2T4YPM8</accession>
<evidence type="ECO:0000313" key="3">
    <source>
        <dbReference type="EMBL" id="PTM45480.1"/>
    </source>
</evidence>
<proteinExistence type="predicted"/>
<evidence type="ECO:0000259" key="1">
    <source>
        <dbReference type="Pfam" id="PF03235"/>
    </source>
</evidence>
<dbReference type="InterPro" id="IPR004919">
    <property type="entry name" value="GmrSD_N"/>
</dbReference>
<gene>
    <name evidence="3" type="ORF">C8J24_1697</name>
</gene>
<dbReference type="AlphaFoldDB" id="A0A2T4YPM8"/>
<dbReference type="Proteomes" id="UP000240996">
    <property type="component" value="Unassembled WGS sequence"/>
</dbReference>
<feature type="domain" description="GmrSD restriction endonucleases N-terminal" evidence="1">
    <location>
        <begin position="19"/>
        <end position="260"/>
    </location>
</feature>
<protein>
    <submittedName>
        <fullName evidence="3">Uncharacterized protein DUF1524</fullName>
    </submittedName>
</protein>
<evidence type="ECO:0000259" key="2">
    <source>
        <dbReference type="Pfam" id="PF07510"/>
    </source>
</evidence>
<dbReference type="PANTHER" id="PTHR37292">
    <property type="entry name" value="VNG6097C"/>
    <property type="match status" value="1"/>
</dbReference>
<reference evidence="3 4" key="1">
    <citation type="submission" date="2018-04" db="EMBL/GenBank/DDBJ databases">
        <title>Genomic Encyclopedia of Type Strains, Phase III (KMG-III): the genomes of soil and plant-associated and newly described type strains.</title>
        <authorList>
            <person name="Whitman W."/>
        </authorList>
    </citation>
    <scope>NUCLEOTIDE SEQUENCE [LARGE SCALE GENOMIC DNA]</scope>
    <source>
        <strain evidence="3 4">NW12</strain>
    </source>
</reference>
<dbReference type="PANTHER" id="PTHR37292:SF2">
    <property type="entry name" value="DUF262 DOMAIN-CONTAINING PROTEIN"/>
    <property type="match status" value="1"/>
</dbReference>
<name>A0A2T4YPM8_9SPHN</name>
<feature type="domain" description="GmrSD restriction endonucleases C-terminal" evidence="2">
    <location>
        <begin position="477"/>
        <end position="575"/>
    </location>
</feature>
<dbReference type="Pfam" id="PF07510">
    <property type="entry name" value="GmrSD_C"/>
    <property type="match status" value="1"/>
</dbReference>
<dbReference type="EMBL" id="PZZN01000002">
    <property type="protein sequence ID" value="PTM45480.1"/>
    <property type="molecule type" value="Genomic_DNA"/>
</dbReference>
<keyword evidence="4" id="KW-1185">Reference proteome</keyword>